<keyword evidence="3" id="KW-1185">Reference proteome</keyword>
<evidence type="ECO:0000313" key="2">
    <source>
        <dbReference type="EMBL" id="KAL3524718.1"/>
    </source>
</evidence>
<dbReference type="InterPro" id="IPR002156">
    <property type="entry name" value="RNaseH_domain"/>
</dbReference>
<feature type="domain" description="RNase H type-1" evidence="1">
    <location>
        <begin position="28"/>
        <end position="74"/>
    </location>
</feature>
<dbReference type="InterPro" id="IPR012337">
    <property type="entry name" value="RNaseH-like_sf"/>
</dbReference>
<dbReference type="EMBL" id="JBJUIK010000006">
    <property type="protein sequence ID" value="KAL3524718.1"/>
    <property type="molecule type" value="Genomic_DNA"/>
</dbReference>
<name>A0ABD3A4S5_9GENT</name>
<accession>A0ABD3A4S5</accession>
<evidence type="ECO:0000313" key="3">
    <source>
        <dbReference type="Proteomes" id="UP001630127"/>
    </source>
</evidence>
<sequence>MWKHSRLWAFGWRCHFARLHREFVSALASQYGEATNLVAESRALLDGLKLCINLGILAMDVETDSKTSSKMVIEVNSDPDFLACIGSTSTIS</sequence>
<dbReference type="Gene3D" id="3.30.420.10">
    <property type="entry name" value="Ribonuclease H-like superfamily/Ribonuclease H"/>
    <property type="match status" value="1"/>
</dbReference>
<protein>
    <recommendedName>
        <fullName evidence="1">RNase H type-1 domain-containing protein</fullName>
    </recommendedName>
</protein>
<dbReference type="SUPFAM" id="SSF53098">
    <property type="entry name" value="Ribonuclease H-like"/>
    <property type="match status" value="1"/>
</dbReference>
<proteinExistence type="predicted"/>
<gene>
    <name evidence="2" type="ORF">ACH5RR_013090</name>
</gene>
<dbReference type="Proteomes" id="UP001630127">
    <property type="component" value="Unassembled WGS sequence"/>
</dbReference>
<evidence type="ECO:0000259" key="1">
    <source>
        <dbReference type="Pfam" id="PF13456"/>
    </source>
</evidence>
<reference evidence="2 3" key="1">
    <citation type="submission" date="2024-11" db="EMBL/GenBank/DDBJ databases">
        <title>A near-complete genome assembly of Cinchona calisaya.</title>
        <authorList>
            <person name="Lian D.C."/>
            <person name="Zhao X.W."/>
            <person name="Wei L."/>
        </authorList>
    </citation>
    <scope>NUCLEOTIDE SEQUENCE [LARGE SCALE GENOMIC DNA]</scope>
    <source>
        <tissue evidence="2">Nenye</tissue>
    </source>
</reference>
<comment type="caution">
    <text evidence="2">The sequence shown here is derived from an EMBL/GenBank/DDBJ whole genome shotgun (WGS) entry which is preliminary data.</text>
</comment>
<organism evidence="2 3">
    <name type="scientific">Cinchona calisaya</name>
    <dbReference type="NCBI Taxonomy" id="153742"/>
    <lineage>
        <taxon>Eukaryota</taxon>
        <taxon>Viridiplantae</taxon>
        <taxon>Streptophyta</taxon>
        <taxon>Embryophyta</taxon>
        <taxon>Tracheophyta</taxon>
        <taxon>Spermatophyta</taxon>
        <taxon>Magnoliopsida</taxon>
        <taxon>eudicotyledons</taxon>
        <taxon>Gunneridae</taxon>
        <taxon>Pentapetalae</taxon>
        <taxon>asterids</taxon>
        <taxon>lamiids</taxon>
        <taxon>Gentianales</taxon>
        <taxon>Rubiaceae</taxon>
        <taxon>Cinchonoideae</taxon>
        <taxon>Cinchoneae</taxon>
        <taxon>Cinchona</taxon>
    </lineage>
</organism>
<dbReference type="InterPro" id="IPR036397">
    <property type="entry name" value="RNaseH_sf"/>
</dbReference>
<dbReference type="Pfam" id="PF13456">
    <property type="entry name" value="RVT_3"/>
    <property type="match status" value="1"/>
</dbReference>
<dbReference type="AlphaFoldDB" id="A0ABD3A4S5"/>